<dbReference type="Proteomes" id="UP001232584">
    <property type="component" value="Unassembled WGS sequence"/>
</dbReference>
<keyword evidence="2" id="KW-1185">Reference proteome</keyword>
<dbReference type="RefSeq" id="WP_307508283.1">
    <property type="nucleotide sequence ID" value="NZ_BAAACE010000005.1"/>
</dbReference>
<gene>
    <name evidence="1" type="ORF">QOZ92_002497</name>
</gene>
<proteinExistence type="predicted"/>
<dbReference type="InterPro" id="IPR029063">
    <property type="entry name" value="SAM-dependent_MTases_sf"/>
</dbReference>
<name>A0ABU0N2I0_9FIRM</name>
<dbReference type="EMBL" id="JAUSWG010000010">
    <property type="protein sequence ID" value="MDQ0557371.1"/>
    <property type="molecule type" value="Genomic_DNA"/>
</dbReference>
<protein>
    <recommendedName>
        <fullName evidence="3">Methyltransferase type 11 domain-containing protein</fullName>
    </recommendedName>
</protein>
<comment type="caution">
    <text evidence="1">The sequence shown here is derived from an EMBL/GenBank/DDBJ whole genome shotgun (WGS) entry which is preliminary data.</text>
</comment>
<reference evidence="1 2" key="1">
    <citation type="submission" date="2023-07" db="EMBL/GenBank/DDBJ databases">
        <title>Genomic Encyclopedia of Type Strains, Phase IV (KMG-IV): sequencing the most valuable type-strain genomes for metagenomic binning, comparative biology and taxonomic classification.</title>
        <authorList>
            <person name="Goeker M."/>
        </authorList>
    </citation>
    <scope>NUCLEOTIDE SEQUENCE [LARGE SCALE GENOMIC DNA]</scope>
    <source>
        <strain evidence="1 2">DSM 15049</strain>
    </source>
</reference>
<evidence type="ECO:0008006" key="3">
    <source>
        <dbReference type="Google" id="ProtNLM"/>
    </source>
</evidence>
<dbReference type="Gene3D" id="3.40.50.150">
    <property type="entry name" value="Vaccinia Virus protein VP39"/>
    <property type="match status" value="1"/>
</dbReference>
<accession>A0ABU0N2I0</accession>
<evidence type="ECO:0000313" key="1">
    <source>
        <dbReference type="EMBL" id="MDQ0557371.1"/>
    </source>
</evidence>
<evidence type="ECO:0000313" key="2">
    <source>
        <dbReference type="Proteomes" id="UP001232584"/>
    </source>
</evidence>
<organism evidence="1 2">
    <name type="scientific">Paraclostridium ghonii</name>
    <dbReference type="NCBI Taxonomy" id="29358"/>
    <lineage>
        <taxon>Bacteria</taxon>
        <taxon>Bacillati</taxon>
        <taxon>Bacillota</taxon>
        <taxon>Clostridia</taxon>
        <taxon>Peptostreptococcales</taxon>
        <taxon>Peptostreptococcaceae</taxon>
        <taxon>Paraclostridium</taxon>
    </lineage>
</organism>
<sequence length="59" mass="6779">MSWQDIVKNFPCNSVDTILILDVIEYLEKEEALDLLSKTLNIASEQVVVFTPLGFLYMQ</sequence>